<proteinExistence type="predicted"/>
<evidence type="ECO:0000313" key="2">
    <source>
        <dbReference type="EMBL" id="MPD06876.1"/>
    </source>
</evidence>
<reference evidence="2 3" key="1">
    <citation type="submission" date="2019-05" db="EMBL/GenBank/DDBJ databases">
        <title>Another draft genome of Portunus trituberculatus and its Hox gene families provides insights of decapod evolution.</title>
        <authorList>
            <person name="Jeong J.-H."/>
            <person name="Song I."/>
            <person name="Kim S."/>
            <person name="Choi T."/>
            <person name="Kim D."/>
            <person name="Ryu S."/>
            <person name="Kim W."/>
        </authorList>
    </citation>
    <scope>NUCLEOTIDE SEQUENCE [LARGE SCALE GENOMIC DNA]</scope>
    <source>
        <tissue evidence="2">Muscle</tissue>
    </source>
</reference>
<protein>
    <submittedName>
        <fullName evidence="2">Uncharacterized protein</fullName>
    </submittedName>
</protein>
<name>A0A5B7KJ46_PORTR</name>
<gene>
    <name evidence="2" type="ORF">E2C01_102707</name>
</gene>
<keyword evidence="3" id="KW-1185">Reference proteome</keyword>
<feature type="compositionally biased region" description="Basic and acidic residues" evidence="1">
    <location>
        <begin position="96"/>
        <end position="107"/>
    </location>
</feature>
<feature type="region of interest" description="Disordered" evidence="1">
    <location>
        <begin position="61"/>
        <end position="118"/>
    </location>
</feature>
<comment type="caution">
    <text evidence="2">The sequence shown here is derived from an EMBL/GenBank/DDBJ whole genome shotgun (WGS) entry which is preliminary data.</text>
</comment>
<feature type="compositionally biased region" description="Low complexity" evidence="1">
    <location>
        <begin position="72"/>
        <end position="87"/>
    </location>
</feature>
<dbReference type="EMBL" id="VSRR010153466">
    <property type="protein sequence ID" value="MPD06876.1"/>
    <property type="molecule type" value="Genomic_DNA"/>
</dbReference>
<organism evidence="2 3">
    <name type="scientific">Portunus trituberculatus</name>
    <name type="common">Swimming crab</name>
    <name type="synonym">Neptunus trituberculatus</name>
    <dbReference type="NCBI Taxonomy" id="210409"/>
    <lineage>
        <taxon>Eukaryota</taxon>
        <taxon>Metazoa</taxon>
        <taxon>Ecdysozoa</taxon>
        <taxon>Arthropoda</taxon>
        <taxon>Crustacea</taxon>
        <taxon>Multicrustacea</taxon>
        <taxon>Malacostraca</taxon>
        <taxon>Eumalacostraca</taxon>
        <taxon>Eucarida</taxon>
        <taxon>Decapoda</taxon>
        <taxon>Pleocyemata</taxon>
        <taxon>Brachyura</taxon>
        <taxon>Eubrachyura</taxon>
        <taxon>Portunoidea</taxon>
        <taxon>Portunidae</taxon>
        <taxon>Portuninae</taxon>
        <taxon>Portunus</taxon>
    </lineage>
</organism>
<dbReference type="Proteomes" id="UP000324222">
    <property type="component" value="Unassembled WGS sequence"/>
</dbReference>
<accession>A0A5B7KJ46</accession>
<sequence>MMTGMSDGVMRIGTTISDNVPLNECSVNTPGKYFAECYQRDANEVVITRSNERLVVGVKGKEETRVRHGGRTTKTTRTFTSRTTKVTKAPTRRLKTTSDRVDRHREPPLCITEGHPRI</sequence>
<dbReference type="AlphaFoldDB" id="A0A5B7KJ46"/>
<evidence type="ECO:0000313" key="3">
    <source>
        <dbReference type="Proteomes" id="UP000324222"/>
    </source>
</evidence>
<evidence type="ECO:0000256" key="1">
    <source>
        <dbReference type="SAM" id="MobiDB-lite"/>
    </source>
</evidence>